<dbReference type="PANTHER" id="PTHR43364">
    <property type="entry name" value="NADH-SPECIFIC METHYLGLYOXAL REDUCTASE-RELATED"/>
    <property type="match status" value="1"/>
</dbReference>
<evidence type="ECO:0000313" key="4">
    <source>
        <dbReference type="EMBL" id="GMI34615.1"/>
    </source>
</evidence>
<evidence type="ECO:0000256" key="2">
    <source>
        <dbReference type="SAM" id="SignalP"/>
    </source>
</evidence>
<dbReference type="InterPro" id="IPR020471">
    <property type="entry name" value="AKR"/>
</dbReference>
<keyword evidence="5" id="KW-1185">Reference proteome</keyword>
<organism evidence="4 5">
    <name type="scientific">Triparma columacea</name>
    <dbReference type="NCBI Taxonomy" id="722753"/>
    <lineage>
        <taxon>Eukaryota</taxon>
        <taxon>Sar</taxon>
        <taxon>Stramenopiles</taxon>
        <taxon>Ochrophyta</taxon>
        <taxon>Bolidophyceae</taxon>
        <taxon>Parmales</taxon>
        <taxon>Triparmaceae</taxon>
        <taxon>Triparma</taxon>
    </lineage>
</organism>
<evidence type="ECO:0000256" key="1">
    <source>
        <dbReference type="ARBA" id="ARBA00023002"/>
    </source>
</evidence>
<evidence type="ECO:0000313" key="5">
    <source>
        <dbReference type="Proteomes" id="UP001165065"/>
    </source>
</evidence>
<dbReference type="SUPFAM" id="SSF51430">
    <property type="entry name" value="NAD(P)-linked oxidoreductase"/>
    <property type="match status" value="1"/>
</dbReference>
<dbReference type="OrthoDB" id="2310150at2759"/>
<evidence type="ECO:0000259" key="3">
    <source>
        <dbReference type="Pfam" id="PF00248"/>
    </source>
</evidence>
<dbReference type="Gene3D" id="3.20.20.100">
    <property type="entry name" value="NADP-dependent oxidoreductase domain"/>
    <property type="match status" value="1"/>
</dbReference>
<dbReference type="Pfam" id="PF00248">
    <property type="entry name" value="Aldo_ket_red"/>
    <property type="match status" value="1"/>
</dbReference>
<dbReference type="PANTHER" id="PTHR43364:SF4">
    <property type="entry name" value="NAD(P)-LINKED OXIDOREDUCTASE SUPERFAMILY PROTEIN"/>
    <property type="match status" value="1"/>
</dbReference>
<comment type="caution">
    <text evidence="4">The sequence shown here is derived from an EMBL/GenBank/DDBJ whole genome shotgun (WGS) entry which is preliminary data.</text>
</comment>
<dbReference type="Proteomes" id="UP001165065">
    <property type="component" value="Unassembled WGS sequence"/>
</dbReference>
<dbReference type="GO" id="GO:0016491">
    <property type="term" value="F:oxidoreductase activity"/>
    <property type="evidence" value="ECO:0007669"/>
    <property type="project" value="UniProtKB-KW"/>
</dbReference>
<proteinExistence type="predicted"/>
<dbReference type="InterPro" id="IPR050523">
    <property type="entry name" value="AKR_Detox_Biosynth"/>
</dbReference>
<reference evidence="5" key="1">
    <citation type="journal article" date="2023" name="Commun. Biol.">
        <title>Genome analysis of Parmales, the sister group of diatoms, reveals the evolutionary specialization of diatoms from phago-mixotrophs to photoautotrophs.</title>
        <authorList>
            <person name="Ban H."/>
            <person name="Sato S."/>
            <person name="Yoshikawa S."/>
            <person name="Yamada K."/>
            <person name="Nakamura Y."/>
            <person name="Ichinomiya M."/>
            <person name="Sato N."/>
            <person name="Blanc-Mathieu R."/>
            <person name="Endo H."/>
            <person name="Kuwata A."/>
            <person name="Ogata H."/>
        </authorList>
    </citation>
    <scope>NUCLEOTIDE SEQUENCE [LARGE SCALE GENOMIC DNA]</scope>
</reference>
<feature type="signal peptide" evidence="2">
    <location>
        <begin position="1"/>
        <end position="17"/>
    </location>
</feature>
<keyword evidence="2" id="KW-0732">Signal</keyword>
<dbReference type="PRINTS" id="PR00069">
    <property type="entry name" value="ALDKETRDTASE"/>
</dbReference>
<sequence length="410" mass="44490">MKFCILSIAGTLSVSLAYTTDLLVPTRGPLVIPTTPASPSQLIAPSSSNVGSLVIPNVATGTINWGADTSSVEEFSSKHPTPAFFDTAERYSTSPLVVLGMGWGTTEERFAERTEGSNGAIVGTKFTPTPWRKSKKDVVEAALRSRERMGVDKIDLYSIHMPDIFSKDPNQTPLDPVYWDGLVECVKRGIVSNVGVSNYGATLATRCQSHLAAHGVPLVSNQIHYSLLYNSKSEVCRKACEEMGVVTFGYFGLGMGLLTGAYSRDELLMNRDRYGLSDTHGYSQGALDLALPSSKGKGRSFLEKRDLLKYAATSGVHSLVAEMVKVAVKHGKTVSQVAINYCVTKNVIPIVGCSTVKQFESNMQAGGTWRLDPEDIRALESVEFAKFDGAGFKRSEGKFVGYGTEKWRLD</sequence>
<keyword evidence="1" id="KW-0560">Oxidoreductase</keyword>
<accession>A0A9W7G640</accession>
<feature type="chain" id="PRO_5040935557" description="NADP-dependent oxidoreductase domain-containing protein" evidence="2">
    <location>
        <begin position="18"/>
        <end position="410"/>
    </location>
</feature>
<gene>
    <name evidence="4" type="ORF">TrCOL_g13009</name>
</gene>
<protein>
    <recommendedName>
        <fullName evidence="3">NADP-dependent oxidoreductase domain-containing protein</fullName>
    </recommendedName>
</protein>
<feature type="domain" description="NADP-dependent oxidoreductase" evidence="3">
    <location>
        <begin position="84"/>
        <end position="382"/>
    </location>
</feature>
<dbReference type="InterPro" id="IPR023210">
    <property type="entry name" value="NADP_OxRdtase_dom"/>
</dbReference>
<dbReference type="EMBL" id="BRYA01000045">
    <property type="protein sequence ID" value="GMI34615.1"/>
    <property type="molecule type" value="Genomic_DNA"/>
</dbReference>
<dbReference type="AlphaFoldDB" id="A0A9W7G640"/>
<name>A0A9W7G640_9STRA</name>
<dbReference type="InterPro" id="IPR036812">
    <property type="entry name" value="NAD(P)_OxRdtase_dom_sf"/>
</dbReference>